<comment type="caution">
    <text evidence="1">The sequence shown here is derived from an EMBL/GenBank/DDBJ whole genome shotgun (WGS) entry which is preliminary data.</text>
</comment>
<dbReference type="AlphaFoldDB" id="A0A418PS67"/>
<organism evidence="1 2">
    <name type="scientific">Algoriphagus lacus</name>
    <dbReference type="NCBI Taxonomy" id="2056311"/>
    <lineage>
        <taxon>Bacteria</taxon>
        <taxon>Pseudomonadati</taxon>
        <taxon>Bacteroidota</taxon>
        <taxon>Cytophagia</taxon>
        <taxon>Cytophagales</taxon>
        <taxon>Cyclobacteriaceae</taxon>
        <taxon>Algoriphagus</taxon>
    </lineage>
</organism>
<dbReference type="EMBL" id="QXML01000004">
    <property type="protein sequence ID" value="RIW15733.1"/>
    <property type="molecule type" value="Genomic_DNA"/>
</dbReference>
<gene>
    <name evidence="1" type="ORF">D0X99_09935</name>
</gene>
<accession>A0A418PS67</accession>
<keyword evidence="2" id="KW-1185">Reference proteome</keyword>
<name>A0A418PS67_9BACT</name>
<sequence length="110" mass="13124">MGNLDRLQLLRDFIKEEPENPFNYYALALELREKLPEEASELFEFLLKNHPEYLPVYFTAAHFFAESNEIQKAREIFEKGIQLADSQKEEKALKELKNAFQNFLFEYDLD</sequence>
<proteinExistence type="predicted"/>
<dbReference type="InterPro" id="IPR011990">
    <property type="entry name" value="TPR-like_helical_dom_sf"/>
</dbReference>
<dbReference type="Gene3D" id="1.25.40.10">
    <property type="entry name" value="Tetratricopeptide repeat domain"/>
    <property type="match status" value="1"/>
</dbReference>
<evidence type="ECO:0000313" key="2">
    <source>
        <dbReference type="Proteomes" id="UP000283522"/>
    </source>
</evidence>
<dbReference type="OrthoDB" id="1524733at2"/>
<dbReference type="Proteomes" id="UP000283522">
    <property type="component" value="Unassembled WGS sequence"/>
</dbReference>
<dbReference type="SUPFAM" id="SSF48452">
    <property type="entry name" value="TPR-like"/>
    <property type="match status" value="1"/>
</dbReference>
<protein>
    <submittedName>
        <fullName evidence="1">Tetratricopeptide repeat protein</fullName>
    </submittedName>
</protein>
<evidence type="ECO:0000313" key="1">
    <source>
        <dbReference type="EMBL" id="RIW15733.1"/>
    </source>
</evidence>
<dbReference type="RefSeq" id="WP_119477636.1">
    <property type="nucleotide sequence ID" value="NZ_QXML01000004.1"/>
</dbReference>
<reference evidence="1 2" key="1">
    <citation type="submission" date="2018-09" db="EMBL/GenBank/DDBJ databases">
        <authorList>
            <person name="Wang X."/>
            <person name="Du Z."/>
        </authorList>
    </citation>
    <scope>NUCLEOTIDE SEQUENCE [LARGE SCALE GENOMIC DNA]</scope>
    <source>
        <strain evidence="1 2">N3</strain>
    </source>
</reference>